<evidence type="ECO:0000313" key="3">
    <source>
        <dbReference type="Proteomes" id="UP001310386"/>
    </source>
</evidence>
<sequence>MIPERSGLIVWINDIKSSRVLERYGTVHYVSKKMHYVLLYVDAVKEKKVVQDIQKLPFVKKIEKSLRNEIKTEYNSNIPDKTRFYTI</sequence>
<keyword evidence="3" id="KW-1185">Reference proteome</keyword>
<keyword evidence="1" id="KW-0963">Cytoplasm</keyword>
<accession>A0ABU5ZIV3</accession>
<name>A0ABU5ZIV3_9BACL</name>
<dbReference type="Proteomes" id="UP001310386">
    <property type="component" value="Unassembled WGS sequence"/>
</dbReference>
<protein>
    <submittedName>
        <fullName evidence="2">YlbG family protein</fullName>
    </submittedName>
</protein>
<evidence type="ECO:0000256" key="1">
    <source>
        <dbReference type="ARBA" id="ARBA00022490"/>
    </source>
</evidence>
<dbReference type="RefSeq" id="WP_371753362.1">
    <property type="nucleotide sequence ID" value="NZ_JAYJLD010000006.1"/>
</dbReference>
<dbReference type="InterPro" id="IPR016979">
    <property type="entry name" value="DUF2129"/>
</dbReference>
<reference evidence="2" key="1">
    <citation type="submission" date="2023-12" db="EMBL/GenBank/DDBJ databases">
        <title>Fervidustalea candida gen. nov., sp. nov., a novel member of the family Paenibacillaceae isolated from a geothermal area.</title>
        <authorList>
            <person name="Li W.-J."/>
            <person name="Jiao J.-Y."/>
            <person name="Chen Y."/>
        </authorList>
    </citation>
    <scope>NUCLEOTIDE SEQUENCE</scope>
    <source>
        <strain evidence="2">SYSU GA230002</strain>
    </source>
</reference>
<evidence type="ECO:0000313" key="2">
    <source>
        <dbReference type="EMBL" id="MEB3101256.1"/>
    </source>
</evidence>
<dbReference type="PIRSF" id="PIRSF031653">
    <property type="entry name" value="UCP031653"/>
    <property type="match status" value="1"/>
</dbReference>
<proteinExistence type="predicted"/>
<organism evidence="2 3">
    <name type="scientific">Ferviditalea candida</name>
    <dbReference type="NCBI Taxonomy" id="3108399"/>
    <lineage>
        <taxon>Bacteria</taxon>
        <taxon>Bacillati</taxon>
        <taxon>Bacillota</taxon>
        <taxon>Bacilli</taxon>
        <taxon>Bacillales</taxon>
        <taxon>Paenibacillaceae</taxon>
        <taxon>Ferviditalea</taxon>
    </lineage>
</organism>
<dbReference type="EMBL" id="JAYJLD010000006">
    <property type="protein sequence ID" value="MEB3101256.1"/>
    <property type="molecule type" value="Genomic_DNA"/>
</dbReference>
<gene>
    <name evidence="2" type="ORF">VF724_06210</name>
</gene>
<dbReference type="Pfam" id="PF09902">
    <property type="entry name" value="DUF2129"/>
    <property type="match status" value="1"/>
</dbReference>
<comment type="caution">
    <text evidence="2">The sequence shown here is derived from an EMBL/GenBank/DDBJ whole genome shotgun (WGS) entry which is preliminary data.</text>
</comment>